<name>A0A820SYQ7_9BILA</name>
<dbReference type="Proteomes" id="UP000663881">
    <property type="component" value="Unassembled WGS sequence"/>
</dbReference>
<protein>
    <submittedName>
        <fullName evidence="1">Uncharacterized protein</fullName>
    </submittedName>
</protein>
<gene>
    <name evidence="1" type="ORF">OKA104_LOCUS54508</name>
</gene>
<accession>A0A820SYQ7</accession>
<evidence type="ECO:0000313" key="2">
    <source>
        <dbReference type="Proteomes" id="UP000663881"/>
    </source>
</evidence>
<dbReference type="AlphaFoldDB" id="A0A820SYQ7"/>
<proteinExistence type="predicted"/>
<evidence type="ECO:0000313" key="1">
    <source>
        <dbReference type="EMBL" id="CAF4457618.1"/>
    </source>
</evidence>
<comment type="caution">
    <text evidence="1">The sequence shown here is derived from an EMBL/GenBank/DDBJ whole genome shotgun (WGS) entry which is preliminary data.</text>
</comment>
<sequence length="120" mass="13944">NLNTISISSHSLDENVLLLFANHLIHLYRLNIVQDELTTPCRYPDSVWSEIEIILRENKRQWLIQMSTQGKCKCEPYWPGSPAPVRAIVYNTCSIKVDKTSIYTCMEQYKTTLETYVSET</sequence>
<feature type="non-terminal residue" evidence="1">
    <location>
        <position position="1"/>
    </location>
</feature>
<organism evidence="1 2">
    <name type="scientific">Adineta steineri</name>
    <dbReference type="NCBI Taxonomy" id="433720"/>
    <lineage>
        <taxon>Eukaryota</taxon>
        <taxon>Metazoa</taxon>
        <taxon>Spiralia</taxon>
        <taxon>Gnathifera</taxon>
        <taxon>Rotifera</taxon>
        <taxon>Eurotatoria</taxon>
        <taxon>Bdelloidea</taxon>
        <taxon>Adinetida</taxon>
        <taxon>Adinetidae</taxon>
        <taxon>Adineta</taxon>
    </lineage>
</organism>
<dbReference type="EMBL" id="CAJOAY010036490">
    <property type="protein sequence ID" value="CAF4457618.1"/>
    <property type="molecule type" value="Genomic_DNA"/>
</dbReference>
<reference evidence="1" key="1">
    <citation type="submission" date="2021-02" db="EMBL/GenBank/DDBJ databases">
        <authorList>
            <person name="Nowell W R."/>
        </authorList>
    </citation>
    <scope>NUCLEOTIDE SEQUENCE</scope>
</reference>